<gene>
    <name evidence="1" type="ORF">CAZ10_25440</name>
</gene>
<evidence type="ECO:0000313" key="1">
    <source>
        <dbReference type="EMBL" id="OTI57579.1"/>
    </source>
</evidence>
<dbReference type="RefSeq" id="WP_023464600.1">
    <property type="nucleotide sequence ID" value="NZ_CAADLW010000829.1"/>
</dbReference>
<comment type="caution">
    <text evidence="1">The sequence shown here is derived from an EMBL/GenBank/DDBJ whole genome shotgun (WGS) entry which is preliminary data.</text>
</comment>
<name>A0A241XK85_PSEAI</name>
<sequence>MNPRIGVALWVLDRHEWNWRRLNRYAFIMRKKLAAKAVALIAHDRILTDEILTRGLPSYWDREAKEVRA</sequence>
<accession>A0A241XK85</accession>
<evidence type="ECO:0000313" key="2">
    <source>
        <dbReference type="Proteomes" id="UP000194857"/>
    </source>
</evidence>
<reference evidence="1 2" key="1">
    <citation type="submission" date="2017-05" db="EMBL/GenBank/DDBJ databases">
        <authorList>
            <person name="Song R."/>
            <person name="Chenine A.L."/>
            <person name="Ruprecht R.M."/>
        </authorList>
    </citation>
    <scope>NUCLEOTIDE SEQUENCE [LARGE SCALE GENOMIC DNA]</scope>
    <source>
        <strain evidence="1 2">S567_C10_BS</strain>
    </source>
</reference>
<proteinExistence type="predicted"/>
<dbReference type="EMBL" id="NFFZ01000016">
    <property type="protein sequence ID" value="OTI57579.1"/>
    <property type="molecule type" value="Genomic_DNA"/>
</dbReference>
<dbReference type="AlphaFoldDB" id="A0A241XK85"/>
<protein>
    <submittedName>
        <fullName evidence="1">Uncharacterized protein</fullName>
    </submittedName>
</protein>
<dbReference type="Proteomes" id="UP000194857">
    <property type="component" value="Unassembled WGS sequence"/>
</dbReference>
<organism evidence="1 2">
    <name type="scientific">Pseudomonas aeruginosa</name>
    <dbReference type="NCBI Taxonomy" id="287"/>
    <lineage>
        <taxon>Bacteria</taxon>
        <taxon>Pseudomonadati</taxon>
        <taxon>Pseudomonadota</taxon>
        <taxon>Gammaproteobacteria</taxon>
        <taxon>Pseudomonadales</taxon>
        <taxon>Pseudomonadaceae</taxon>
        <taxon>Pseudomonas</taxon>
    </lineage>
</organism>